<name>A0ABR3TDZ6_9PEZI</name>
<gene>
    <name evidence="2" type="ORF">SLS56_000308</name>
</gene>
<sequence>MRTQWLPYLARLDRDELLASIEEPNTSTNPDRPAEEPVAAAIWKAMEEVARVSQASTTERVGIFVRMELMKTEKHQNQYRPLQPYQEEGAIADRSRAWKQVLMFFVRTQQQQQEHDWRSPEYRFTRRQFEAFTRLVEEAELVANQEEEEEEEEEGGREGESEEGEEEEEGEEGSDDG</sequence>
<comment type="caution">
    <text evidence="2">The sequence shown here is derived from an EMBL/GenBank/DDBJ whole genome shotgun (WGS) entry which is preliminary data.</text>
</comment>
<evidence type="ECO:0000313" key="2">
    <source>
        <dbReference type="EMBL" id="KAL1637753.1"/>
    </source>
</evidence>
<evidence type="ECO:0000313" key="3">
    <source>
        <dbReference type="Proteomes" id="UP001521116"/>
    </source>
</evidence>
<protein>
    <submittedName>
        <fullName evidence="2">Uncharacterized protein</fullName>
    </submittedName>
</protein>
<keyword evidence="3" id="KW-1185">Reference proteome</keyword>
<evidence type="ECO:0000256" key="1">
    <source>
        <dbReference type="SAM" id="MobiDB-lite"/>
    </source>
</evidence>
<dbReference type="Proteomes" id="UP001521116">
    <property type="component" value="Unassembled WGS sequence"/>
</dbReference>
<reference evidence="2 3" key="1">
    <citation type="submission" date="2024-02" db="EMBL/GenBank/DDBJ databases">
        <title>De novo assembly and annotation of 12 fungi associated with fruit tree decline syndrome in Ontario, Canada.</title>
        <authorList>
            <person name="Sulman M."/>
            <person name="Ellouze W."/>
            <person name="Ilyukhin E."/>
        </authorList>
    </citation>
    <scope>NUCLEOTIDE SEQUENCE [LARGE SCALE GENOMIC DNA]</scope>
    <source>
        <strain evidence="2 3">M1-105</strain>
    </source>
</reference>
<organism evidence="2 3">
    <name type="scientific">Neofusicoccum ribis</name>
    <dbReference type="NCBI Taxonomy" id="45134"/>
    <lineage>
        <taxon>Eukaryota</taxon>
        <taxon>Fungi</taxon>
        <taxon>Dikarya</taxon>
        <taxon>Ascomycota</taxon>
        <taxon>Pezizomycotina</taxon>
        <taxon>Dothideomycetes</taxon>
        <taxon>Dothideomycetes incertae sedis</taxon>
        <taxon>Botryosphaeriales</taxon>
        <taxon>Botryosphaeriaceae</taxon>
        <taxon>Neofusicoccum</taxon>
    </lineage>
</organism>
<feature type="compositionally biased region" description="Acidic residues" evidence="1">
    <location>
        <begin position="145"/>
        <end position="177"/>
    </location>
</feature>
<dbReference type="EMBL" id="JAJVDC020000002">
    <property type="protein sequence ID" value="KAL1637753.1"/>
    <property type="molecule type" value="Genomic_DNA"/>
</dbReference>
<accession>A0ABR3TDZ6</accession>
<proteinExistence type="predicted"/>
<feature type="region of interest" description="Disordered" evidence="1">
    <location>
        <begin position="138"/>
        <end position="177"/>
    </location>
</feature>